<dbReference type="InterPro" id="IPR041468">
    <property type="entry name" value="HTH_ParB/Spo0J"/>
</dbReference>
<evidence type="ECO:0000259" key="6">
    <source>
        <dbReference type="SMART" id="SM00470"/>
    </source>
</evidence>
<dbReference type="RefSeq" id="WP_118327523.1">
    <property type="nucleotide sequence ID" value="NZ_QRMN01000005.1"/>
</dbReference>
<dbReference type="SUPFAM" id="SSF110849">
    <property type="entry name" value="ParB/Sulfiredoxin"/>
    <property type="match status" value="1"/>
</dbReference>
<evidence type="ECO:0000313" key="7">
    <source>
        <dbReference type="EMBL" id="RHJ79798.1"/>
    </source>
</evidence>
<dbReference type="InterPro" id="IPR050336">
    <property type="entry name" value="Chromosome_partition/occlusion"/>
</dbReference>
<dbReference type="GO" id="GO:0005694">
    <property type="term" value="C:chromosome"/>
    <property type="evidence" value="ECO:0007669"/>
    <property type="project" value="TreeGrafter"/>
</dbReference>
<name>A0A415DNF7_PHOVU</name>
<feature type="compositionally biased region" description="Polar residues" evidence="5">
    <location>
        <begin position="564"/>
        <end position="574"/>
    </location>
</feature>
<dbReference type="InterPro" id="IPR003115">
    <property type="entry name" value="ParB_N"/>
</dbReference>
<dbReference type="Proteomes" id="UP000283958">
    <property type="component" value="Unassembled WGS sequence"/>
</dbReference>
<dbReference type="FunFam" id="3.90.1530.30:FF:000001">
    <property type="entry name" value="Chromosome partitioning protein ParB"/>
    <property type="match status" value="1"/>
</dbReference>
<evidence type="ECO:0000256" key="5">
    <source>
        <dbReference type="SAM" id="MobiDB-lite"/>
    </source>
</evidence>
<evidence type="ECO:0000256" key="1">
    <source>
        <dbReference type="ARBA" id="ARBA00006295"/>
    </source>
</evidence>
<dbReference type="SUPFAM" id="SSF109709">
    <property type="entry name" value="KorB DNA-binding domain-like"/>
    <property type="match status" value="1"/>
</dbReference>
<dbReference type="EMBL" id="QRMN01000005">
    <property type="protein sequence ID" value="RHJ79798.1"/>
    <property type="molecule type" value="Genomic_DNA"/>
</dbReference>
<feature type="region of interest" description="Disordered" evidence="5">
    <location>
        <begin position="544"/>
        <end position="574"/>
    </location>
</feature>
<protein>
    <submittedName>
        <fullName evidence="7">ParB/RepB/Spo0J family partition protein</fullName>
    </submittedName>
</protein>
<keyword evidence="4" id="KW-0175">Coiled coil</keyword>
<accession>A0A415DNF7</accession>
<dbReference type="Pfam" id="PF17762">
    <property type="entry name" value="HTH_ParB"/>
    <property type="match status" value="1"/>
</dbReference>
<dbReference type="PANTHER" id="PTHR33375">
    <property type="entry name" value="CHROMOSOME-PARTITIONING PROTEIN PARB-RELATED"/>
    <property type="match status" value="1"/>
</dbReference>
<dbReference type="Pfam" id="PF02195">
    <property type="entry name" value="ParB_N"/>
    <property type="match status" value="1"/>
</dbReference>
<evidence type="ECO:0000313" key="8">
    <source>
        <dbReference type="Proteomes" id="UP000283958"/>
    </source>
</evidence>
<comment type="caution">
    <text evidence="7">The sequence shown here is derived from an EMBL/GenBank/DDBJ whole genome shotgun (WGS) entry which is preliminary data.</text>
</comment>
<dbReference type="Gene3D" id="1.10.10.2830">
    <property type="match status" value="1"/>
</dbReference>
<sequence length="574" mass="65238">MTTANQSAAERNITLVAVANIQPSNYNPRKRFDETGLDELAESIKQQGVLQPITVRPIANTGRYEIVFGERRYRATVIAGSEEIPAIISELSDEEAQEMAVTENLQRKDVTPTEEANAYKQLIDSGRHTVETLSVLFGKSENYIRTRLNFSTLIPELAELLDADIITISVASEICRYGEDVQREVYENHLKEGILHHSSWRGRKAKEIAELIEQKFTIDLERYAFDKTECASCRHNTNNLLLFNDGGCGQCANRACLSEMNAAFLKEKAMQIVQQQPDITLCRDPYFTNETTVERLIASGYDVETINNCITFPKSPIVPLIEDYDNSEDYEEALKDYEEEQADYIEICNEISRRNEAGEITLYAKIGERDITLCYVEKTAAQIAGSDKAAQTIAAQIAELEQKDKRNKEIAAENIVDDVKKVIREIDTTETKFGADEDRMMYFFLLSSLRKENYAAVGIDKECDYLKDEEKMDVIANLTAKTKAIIRRDFLIANFKDAFRNNGSAALLLDFAKKHMPEELADITNKYNEVYEKRHIRLEERKAALLEQTEETEQPQSEEVPQQATEEQQSEVAA</sequence>
<dbReference type="GO" id="GO:0003677">
    <property type="term" value="F:DNA binding"/>
    <property type="evidence" value="ECO:0007669"/>
    <property type="project" value="UniProtKB-KW"/>
</dbReference>
<feature type="domain" description="ParB-like N-terminal" evidence="6">
    <location>
        <begin position="14"/>
        <end position="105"/>
    </location>
</feature>
<proteinExistence type="inferred from homology"/>
<dbReference type="NCBIfam" id="TIGR00180">
    <property type="entry name" value="parB_part"/>
    <property type="match status" value="1"/>
</dbReference>
<keyword evidence="3" id="KW-0238">DNA-binding</keyword>
<dbReference type="AlphaFoldDB" id="A0A415DNF7"/>
<dbReference type="CDD" id="cd16393">
    <property type="entry name" value="SPO0J_N"/>
    <property type="match status" value="1"/>
</dbReference>
<evidence type="ECO:0000256" key="3">
    <source>
        <dbReference type="ARBA" id="ARBA00023125"/>
    </source>
</evidence>
<feature type="coiled-coil region" evidence="4">
    <location>
        <begin position="320"/>
        <end position="354"/>
    </location>
</feature>
<dbReference type="Gene3D" id="3.90.1530.30">
    <property type="match status" value="1"/>
</dbReference>
<reference evidence="7 8" key="1">
    <citation type="submission" date="2018-08" db="EMBL/GenBank/DDBJ databases">
        <title>A genome reference for cultivated species of the human gut microbiota.</title>
        <authorList>
            <person name="Zou Y."/>
            <person name="Xue W."/>
            <person name="Luo G."/>
        </authorList>
    </citation>
    <scope>NUCLEOTIDE SEQUENCE [LARGE SCALE GENOMIC DNA]</scope>
    <source>
        <strain evidence="7 8">AM09-18</strain>
    </source>
</reference>
<comment type="similarity">
    <text evidence="1">Belongs to the ParB family.</text>
</comment>
<evidence type="ECO:0000256" key="4">
    <source>
        <dbReference type="SAM" id="Coils"/>
    </source>
</evidence>
<dbReference type="GO" id="GO:0007059">
    <property type="term" value="P:chromosome segregation"/>
    <property type="evidence" value="ECO:0007669"/>
    <property type="project" value="UniProtKB-KW"/>
</dbReference>
<gene>
    <name evidence="7" type="ORF">DW105_03170</name>
</gene>
<feature type="compositionally biased region" description="Low complexity" evidence="5">
    <location>
        <begin position="554"/>
        <end position="563"/>
    </location>
</feature>
<dbReference type="InterPro" id="IPR036086">
    <property type="entry name" value="ParB/Sulfiredoxin_sf"/>
</dbReference>
<keyword evidence="2" id="KW-0159">Chromosome partition</keyword>
<dbReference type="PANTHER" id="PTHR33375:SF1">
    <property type="entry name" value="CHROMOSOME-PARTITIONING PROTEIN PARB-RELATED"/>
    <property type="match status" value="1"/>
</dbReference>
<evidence type="ECO:0000256" key="2">
    <source>
        <dbReference type="ARBA" id="ARBA00022829"/>
    </source>
</evidence>
<organism evidence="7 8">
    <name type="scientific">Phocaeicola vulgatus</name>
    <name type="common">Bacteroides vulgatus</name>
    <dbReference type="NCBI Taxonomy" id="821"/>
    <lineage>
        <taxon>Bacteria</taxon>
        <taxon>Pseudomonadati</taxon>
        <taxon>Bacteroidota</taxon>
        <taxon>Bacteroidia</taxon>
        <taxon>Bacteroidales</taxon>
        <taxon>Bacteroidaceae</taxon>
        <taxon>Phocaeicola</taxon>
    </lineage>
</organism>
<dbReference type="InterPro" id="IPR004437">
    <property type="entry name" value="ParB/RepB/Spo0J"/>
</dbReference>
<dbReference type="SMART" id="SM00470">
    <property type="entry name" value="ParB"/>
    <property type="match status" value="1"/>
</dbReference>